<gene>
    <name evidence="5" type="ORF">TBRA_LOCUS7661</name>
</gene>
<dbReference type="InterPro" id="IPR000863">
    <property type="entry name" value="Sulfotransferase_dom"/>
</dbReference>
<accession>A0A6H5ICL4</accession>
<feature type="domain" description="Sulfotransferase" evidence="4">
    <location>
        <begin position="231"/>
        <end position="498"/>
    </location>
</feature>
<dbReference type="AlphaFoldDB" id="A0A6H5ICL4"/>
<organism evidence="5 6">
    <name type="scientific">Trichogramma brassicae</name>
    <dbReference type="NCBI Taxonomy" id="86971"/>
    <lineage>
        <taxon>Eukaryota</taxon>
        <taxon>Metazoa</taxon>
        <taxon>Ecdysozoa</taxon>
        <taxon>Arthropoda</taxon>
        <taxon>Hexapoda</taxon>
        <taxon>Insecta</taxon>
        <taxon>Pterygota</taxon>
        <taxon>Neoptera</taxon>
        <taxon>Endopterygota</taxon>
        <taxon>Hymenoptera</taxon>
        <taxon>Apocrita</taxon>
        <taxon>Proctotrupomorpha</taxon>
        <taxon>Chalcidoidea</taxon>
        <taxon>Trichogrammatidae</taxon>
        <taxon>Trichogramma</taxon>
    </lineage>
</organism>
<evidence type="ECO:0000256" key="3">
    <source>
        <dbReference type="SAM" id="MobiDB-lite"/>
    </source>
</evidence>
<evidence type="ECO:0000256" key="1">
    <source>
        <dbReference type="ARBA" id="ARBA00005771"/>
    </source>
</evidence>
<evidence type="ECO:0000313" key="5">
    <source>
        <dbReference type="EMBL" id="CAB0035776.1"/>
    </source>
</evidence>
<proteinExistence type="inferred from homology"/>
<evidence type="ECO:0000259" key="4">
    <source>
        <dbReference type="Pfam" id="PF00685"/>
    </source>
</evidence>
<keyword evidence="2" id="KW-0808">Transferase</keyword>
<dbReference type="Pfam" id="PF00685">
    <property type="entry name" value="Sulfotransfer_1"/>
    <property type="match status" value="1"/>
</dbReference>
<dbReference type="GO" id="GO:0008146">
    <property type="term" value="F:sulfotransferase activity"/>
    <property type="evidence" value="ECO:0007669"/>
    <property type="project" value="InterPro"/>
</dbReference>
<sequence>MGLRVDDCERRSDSNTPTQKSESSECFLPQRNYNKNEKLKDMFISSTSNSSPQDPNRVLLDAVVNNSVSPTKSPRSMNGLAMSDYKCCRVCGMMYQNERRCKCQIKTYPEPVAYEVSFVPAEKVHEDVRMEVKSIENRRTEARARLMSNLMNGCSCAGSQLAINRCECDCRPTRTAKFNGGKDTLQCDLKKLASEKMHEKVRANFVEFDGVFLPEEYEKIAADVDAFEVHDSDVWVCSFQKSGTTWTQEMVWGICHELNFETAKAPINERFPFLEFSGIITTARVAMRDNNTSVPSWVLNSVEFCENLPSPRYIKCHLPFNLLPRQIRTGEKKPKIVYVSRNPKDVCISFYHHSKLLEGYCGNFEEFCELFLGDYVFYAPYWNHVNGYWDRSNMENLLLLRFEDMKMDLSSVIRRTAKFLGKNMSSDEVKLLADHLSFAKMKNNTSVNKKTTIEYINNMKVFGEQRSEGEFIRNGNVGQWKEAMSERMVNRFDEWIAKYSKH</sequence>
<dbReference type="SUPFAM" id="SSF52540">
    <property type="entry name" value="P-loop containing nucleoside triphosphate hydrolases"/>
    <property type="match status" value="1"/>
</dbReference>
<dbReference type="PANTHER" id="PTHR11783">
    <property type="entry name" value="SULFOTRANSFERASE SULT"/>
    <property type="match status" value="1"/>
</dbReference>
<evidence type="ECO:0000313" key="6">
    <source>
        <dbReference type="Proteomes" id="UP000479190"/>
    </source>
</evidence>
<dbReference type="Proteomes" id="UP000479190">
    <property type="component" value="Unassembled WGS sequence"/>
</dbReference>
<feature type="region of interest" description="Disordered" evidence="3">
    <location>
        <begin position="1"/>
        <end position="27"/>
    </location>
</feature>
<dbReference type="OrthoDB" id="205623at2759"/>
<reference evidence="5 6" key="1">
    <citation type="submission" date="2020-02" db="EMBL/GenBank/DDBJ databases">
        <authorList>
            <person name="Ferguson B K."/>
        </authorList>
    </citation>
    <scope>NUCLEOTIDE SEQUENCE [LARGE SCALE GENOMIC DNA]</scope>
</reference>
<evidence type="ECO:0000256" key="2">
    <source>
        <dbReference type="ARBA" id="ARBA00022679"/>
    </source>
</evidence>
<keyword evidence="6" id="KW-1185">Reference proteome</keyword>
<dbReference type="InterPro" id="IPR027417">
    <property type="entry name" value="P-loop_NTPase"/>
</dbReference>
<name>A0A6H5ICL4_9HYME</name>
<dbReference type="EMBL" id="CADCXV010000798">
    <property type="protein sequence ID" value="CAB0035776.1"/>
    <property type="molecule type" value="Genomic_DNA"/>
</dbReference>
<comment type="similarity">
    <text evidence="1">Belongs to the sulfotransferase 1 family.</text>
</comment>
<dbReference type="Gene3D" id="3.40.50.300">
    <property type="entry name" value="P-loop containing nucleotide triphosphate hydrolases"/>
    <property type="match status" value="1"/>
</dbReference>
<feature type="compositionally biased region" description="Basic and acidic residues" evidence="3">
    <location>
        <begin position="1"/>
        <end position="13"/>
    </location>
</feature>
<protein>
    <recommendedName>
        <fullName evidence="4">Sulfotransferase domain-containing protein</fullName>
    </recommendedName>
</protein>